<dbReference type="Pfam" id="PF15956">
    <property type="entry name" value="DUF4760"/>
    <property type="match status" value="1"/>
</dbReference>
<comment type="caution">
    <text evidence="2">The sequence shown here is derived from an EMBL/GenBank/DDBJ whole genome shotgun (WGS) entry which is preliminary data.</text>
</comment>
<feature type="region of interest" description="Disordered" evidence="1">
    <location>
        <begin position="135"/>
        <end position="157"/>
    </location>
</feature>
<dbReference type="Proteomes" id="UP000248724">
    <property type="component" value="Unassembled WGS sequence"/>
</dbReference>
<proteinExistence type="predicted"/>
<dbReference type="InterPro" id="IPR031876">
    <property type="entry name" value="DUF4760"/>
</dbReference>
<evidence type="ECO:0000256" key="1">
    <source>
        <dbReference type="SAM" id="MobiDB-lite"/>
    </source>
</evidence>
<evidence type="ECO:0000313" key="2">
    <source>
        <dbReference type="EMBL" id="PZR78713.1"/>
    </source>
</evidence>
<gene>
    <name evidence="2" type="ORF">DLM65_12210</name>
</gene>
<evidence type="ECO:0000313" key="3">
    <source>
        <dbReference type="Proteomes" id="UP000248724"/>
    </source>
</evidence>
<protein>
    <submittedName>
        <fullName evidence="2">Uncharacterized protein</fullName>
    </submittedName>
</protein>
<accession>A0A2W5Z0C2</accession>
<dbReference type="AlphaFoldDB" id="A0A2W5Z0C2"/>
<reference evidence="2 3" key="1">
    <citation type="journal article" date="2017" name="Nature">
        <title>Atmospheric trace gases support primary production in Antarctic desert surface soil.</title>
        <authorList>
            <person name="Ji M."/>
            <person name="Greening C."/>
            <person name="Vanwonterghem I."/>
            <person name="Carere C.R."/>
            <person name="Bay S.K."/>
            <person name="Steen J.A."/>
            <person name="Montgomery K."/>
            <person name="Lines T."/>
            <person name="Beardall J."/>
            <person name="van Dorst J."/>
            <person name="Snape I."/>
            <person name="Stott M.B."/>
            <person name="Hugenholtz P."/>
            <person name="Ferrari B.C."/>
        </authorList>
    </citation>
    <scope>NUCLEOTIDE SEQUENCE [LARGE SCALE GENOMIC DNA]</scope>
    <source>
        <strain evidence="2">RRmetagenome_bin12</strain>
    </source>
</reference>
<dbReference type="EMBL" id="QHBU01000248">
    <property type="protein sequence ID" value="PZR78713.1"/>
    <property type="molecule type" value="Genomic_DNA"/>
</dbReference>
<feature type="non-terminal residue" evidence="2">
    <location>
        <position position="157"/>
    </location>
</feature>
<sequence length="157" mass="17931">MPSPTGEDAHIYLQLLDLAMQPTLLAATDWVVFEFAAASHAEFEKKYPGGTDRSQLVSVLGFYESVGALVSRGLLHEDLFFDAPFRFDLVWDRVESLVVDWQKSSKDPAVWENVIWLARRHDAWRKSTWRLKSEAIPTDRPPSKQWGETQGHVGFTK</sequence>
<name>A0A2W5Z0C2_9BACT</name>
<organism evidence="2 3">
    <name type="scientific">Candidatus Aeolococcus gillhamiae</name>
    <dbReference type="NCBI Taxonomy" id="3127015"/>
    <lineage>
        <taxon>Bacteria</taxon>
        <taxon>Bacillati</taxon>
        <taxon>Candidatus Dormiibacterota</taxon>
        <taxon>Candidatus Dormibacteria</taxon>
        <taxon>Candidatus Aeolococcales</taxon>
        <taxon>Candidatus Aeolococcaceae</taxon>
        <taxon>Candidatus Aeolococcus</taxon>
    </lineage>
</organism>